<name>A0A1X6NS22_PORUM</name>
<evidence type="ECO:0000313" key="2">
    <source>
        <dbReference type="EMBL" id="OSX71429.1"/>
    </source>
</evidence>
<dbReference type="EMBL" id="KV919135">
    <property type="protein sequence ID" value="OSX71429.1"/>
    <property type="molecule type" value="Genomic_DNA"/>
</dbReference>
<dbReference type="AlphaFoldDB" id="A0A1X6NS22"/>
<feature type="region of interest" description="Disordered" evidence="1">
    <location>
        <begin position="24"/>
        <end position="104"/>
    </location>
</feature>
<evidence type="ECO:0000256" key="1">
    <source>
        <dbReference type="SAM" id="MobiDB-lite"/>
    </source>
</evidence>
<feature type="compositionally biased region" description="Basic residues" evidence="1">
    <location>
        <begin position="313"/>
        <end position="329"/>
    </location>
</feature>
<dbReference type="Proteomes" id="UP000218209">
    <property type="component" value="Unassembled WGS sequence"/>
</dbReference>
<organism evidence="2 3">
    <name type="scientific">Porphyra umbilicalis</name>
    <name type="common">Purple laver</name>
    <name type="synonym">Red alga</name>
    <dbReference type="NCBI Taxonomy" id="2786"/>
    <lineage>
        <taxon>Eukaryota</taxon>
        <taxon>Rhodophyta</taxon>
        <taxon>Bangiophyceae</taxon>
        <taxon>Bangiales</taxon>
        <taxon>Bangiaceae</taxon>
        <taxon>Porphyra</taxon>
    </lineage>
</organism>
<evidence type="ECO:0000313" key="3">
    <source>
        <dbReference type="Proteomes" id="UP000218209"/>
    </source>
</evidence>
<sequence length="329" mass="36497">MLVNHKRLVQDFEQHPHAHVQVVGTAHDARPARQRRQVRHRPVHTQMCGGGSCKEQPPPVPRAHLKGPVDCDRHEQGQGKNHLGRRRLQPPQSIPDGGDKRTDVGRRVRGVEEGHNVGAAGWQRRHGCALSDSRRRCEARLPPQRPEWMKHLEVVPHRRDALHRRPRVRKRVCAHAPVGPVPLHRLQPLPGVGDGVRKVHRHRAGEDVGRTGRRFVGGELRHHAGKEGLEHRAQLGDGQARRRRAAIDAALRFDGAVPRPPGVRRGEGPCRHGRRGLGRALAAWRKRPRAAGGEAQEEAHGGGGTACVGQVRSARRPGGGRRWGHHRGG</sequence>
<gene>
    <name evidence="2" type="ORF">BU14_0535s0006</name>
</gene>
<accession>A0A1X6NS22</accession>
<protein>
    <submittedName>
        <fullName evidence="2">Uncharacterized protein</fullName>
    </submittedName>
</protein>
<reference evidence="2 3" key="1">
    <citation type="submission" date="2017-03" db="EMBL/GenBank/DDBJ databases">
        <title>WGS assembly of Porphyra umbilicalis.</title>
        <authorList>
            <person name="Brawley S.H."/>
            <person name="Blouin N.A."/>
            <person name="Ficko-Blean E."/>
            <person name="Wheeler G.L."/>
            <person name="Lohr M."/>
            <person name="Goodson H.V."/>
            <person name="Jenkins J.W."/>
            <person name="Blaby-Haas C.E."/>
            <person name="Helliwell K.E."/>
            <person name="Chan C."/>
            <person name="Marriage T."/>
            <person name="Bhattacharya D."/>
            <person name="Klein A.S."/>
            <person name="Badis Y."/>
            <person name="Brodie J."/>
            <person name="Cao Y."/>
            <person name="Collen J."/>
            <person name="Dittami S.M."/>
            <person name="Gachon C.M."/>
            <person name="Green B.R."/>
            <person name="Karpowicz S."/>
            <person name="Kim J.W."/>
            <person name="Kudahl U."/>
            <person name="Lin S."/>
            <person name="Michel G."/>
            <person name="Mittag M."/>
            <person name="Olson B.J."/>
            <person name="Pangilinan J."/>
            <person name="Peng Y."/>
            <person name="Qiu H."/>
            <person name="Shu S."/>
            <person name="Singer J.T."/>
            <person name="Smith A.G."/>
            <person name="Sprecher B.N."/>
            <person name="Wagner V."/>
            <person name="Wang W."/>
            <person name="Wang Z.-Y."/>
            <person name="Yan J."/>
            <person name="Yarish C."/>
            <person name="Zoeuner-Riek S."/>
            <person name="Zhuang Y."/>
            <person name="Zou Y."/>
            <person name="Lindquist E.A."/>
            <person name="Grimwood J."/>
            <person name="Barry K."/>
            <person name="Rokhsar D.S."/>
            <person name="Schmutz J."/>
            <person name="Stiller J.W."/>
            <person name="Grossman A.R."/>
            <person name="Prochnik S.E."/>
        </authorList>
    </citation>
    <scope>NUCLEOTIDE SEQUENCE [LARGE SCALE GENOMIC DNA]</scope>
    <source>
        <strain evidence="2">4086291</strain>
    </source>
</reference>
<keyword evidence="3" id="KW-1185">Reference proteome</keyword>
<feature type="compositionally biased region" description="Basic and acidic residues" evidence="1">
    <location>
        <begin position="67"/>
        <end position="77"/>
    </location>
</feature>
<proteinExistence type="predicted"/>
<feature type="region of interest" description="Disordered" evidence="1">
    <location>
        <begin position="253"/>
        <end position="329"/>
    </location>
</feature>
<feature type="compositionally biased region" description="Basic residues" evidence="1">
    <location>
        <begin position="32"/>
        <end position="43"/>
    </location>
</feature>